<dbReference type="EMBL" id="LGFT01000013">
    <property type="protein sequence ID" value="KUK44863.1"/>
    <property type="molecule type" value="Genomic_DNA"/>
</dbReference>
<evidence type="ECO:0000313" key="3">
    <source>
        <dbReference type="Proteomes" id="UP000053961"/>
    </source>
</evidence>
<name>A0A124FMI4_9EURY</name>
<dbReference type="Proteomes" id="UP000053961">
    <property type="component" value="Unassembled WGS sequence"/>
</dbReference>
<organism evidence="1 4">
    <name type="scientific">Methanothrix harundinacea</name>
    <dbReference type="NCBI Taxonomy" id="301375"/>
    <lineage>
        <taxon>Archaea</taxon>
        <taxon>Methanobacteriati</taxon>
        <taxon>Methanobacteriota</taxon>
        <taxon>Stenosarchaea group</taxon>
        <taxon>Methanomicrobia</taxon>
        <taxon>Methanotrichales</taxon>
        <taxon>Methanotrichaceae</taxon>
        <taxon>Methanothrix</taxon>
    </lineage>
</organism>
<dbReference type="EMBL" id="LGHB01000014">
    <property type="protein sequence ID" value="KUK96387.1"/>
    <property type="molecule type" value="Genomic_DNA"/>
</dbReference>
<protein>
    <submittedName>
        <fullName evidence="1">Uncharacterized protein</fullName>
    </submittedName>
</protein>
<dbReference type="PATRIC" id="fig|301375.6.peg.31"/>
<comment type="caution">
    <text evidence="1">The sequence shown here is derived from an EMBL/GenBank/DDBJ whole genome shotgun (WGS) entry which is preliminary data.</text>
</comment>
<dbReference type="Proteomes" id="UP000057043">
    <property type="component" value="Unassembled WGS sequence"/>
</dbReference>
<sequence>MKQEYAPIEEHIRIYRGLLKLGPLKISLLEEGHARMGSSLHPLASSDEVDVSAFLYSARRLPDCIVKVDRVVMGKSDVALRSSGLIDSSCCIQVQARSRRRLTLFDGRSTLAANICSPSDLDDLVPALTCYQMEWNKIHSKLVRSDLGRAIASNPGKVLEKNEEMRKVLHISRDDWEMIQKAWGDACWGEKLSAIANGPKDITVEFASADPSRYRDSMAGRLTEFLSHFRGLDIERRPVYFVSSNDHSLANLLSGFAAKNREEILAHVLEDDRLRKRWELIKDDDQGFGDNLLYYSMQAHLRSEERFRALRTAEEEVGIRRHDRSRFVDLRASIIEIGKLQPDRMDGRLTMRGLSSLKESRALILNVDYPLGLSARYLLSQAISKLEELKGVYIMGKAATMYGRLGDVMIPAVVFDMHSGRLFTFENCFSLREVRGHLRDSAVFDDQRAVTVRGTFLHNREAMEEFKRDDYNSIEMEAGPYLSAVLESHPSRGEKGEKIELGGERGFDFGILHYASDTPYSQRVSLLSKGLGYEGIEATYACSLAILKRILEKEVLRLRIETGKERKGPGCD</sequence>
<proteinExistence type="predicted"/>
<reference evidence="2" key="1">
    <citation type="journal article" date="2015" name="MBio">
        <title>Genome-resolved metagenomic analysis reveals roles for candidate phyla and other microbial community members in biogeochemical transformations in oil reservoirs.</title>
        <authorList>
            <person name="Hu P."/>
            <person name="Tom L."/>
            <person name="Singh A."/>
            <person name="Thomas B.C."/>
            <person name="Baker B.J."/>
            <person name="Piceno Y.M."/>
            <person name="Andersen G.L."/>
            <person name="Banfield J.F."/>
        </authorList>
    </citation>
    <scope>NUCLEOTIDE SEQUENCE [LARGE SCALE GENOMIC DNA]</scope>
    <source>
        <strain evidence="2">56_747</strain>
    </source>
</reference>
<evidence type="ECO:0000313" key="1">
    <source>
        <dbReference type="EMBL" id="KUK44863.1"/>
    </source>
</evidence>
<reference evidence="3 4" key="2">
    <citation type="journal article" date="2015" name="MBio">
        <title>Genome-Resolved Metagenomic Analysis Reveals Roles for Candidate Phyla and Other Microbial Community Members in Biogeochemical Transformations in Oil Reservoirs.</title>
        <authorList>
            <person name="Hu P."/>
            <person name="Tom L."/>
            <person name="Singh A."/>
            <person name="Thomas B.C."/>
            <person name="Baker B.J."/>
            <person name="Piceno Y.M."/>
            <person name="Andersen G.L."/>
            <person name="Banfield J.F."/>
        </authorList>
    </citation>
    <scope>NUCLEOTIDE SEQUENCE [LARGE SCALE GENOMIC DNA]</scope>
    <source>
        <strain evidence="1">57_489</strain>
    </source>
</reference>
<dbReference type="InterPro" id="IPR054204">
    <property type="entry name" value="DUF6909"/>
</dbReference>
<accession>A0A124FMI4</accession>
<evidence type="ECO:0000313" key="2">
    <source>
        <dbReference type="EMBL" id="KUK96387.1"/>
    </source>
</evidence>
<evidence type="ECO:0000313" key="4">
    <source>
        <dbReference type="Proteomes" id="UP000057043"/>
    </source>
</evidence>
<dbReference type="Pfam" id="PF21850">
    <property type="entry name" value="DUF6909"/>
    <property type="match status" value="1"/>
</dbReference>
<dbReference type="AlphaFoldDB" id="A0A124FMI4"/>
<gene>
    <name evidence="1" type="ORF">XD72_0762</name>
    <name evidence="2" type="ORF">XE07_1145</name>
</gene>